<dbReference type="AlphaFoldDB" id="A0A6A6Q6R4"/>
<sequence>MSARQAPTPHPPQTPSTARIATGERLKSLHRGGTPYQAAEQNKPRSSPWSKKPSRSPKRTIFHVANSEPASYWLGRVCSLADRYRNEELQAHIFTPTGVPNPKRETDKMHTPEANVARLRRAFEELYNLCISQDARDSLAVFQLQYANVMGLEGLARPIRLNAPKRDQDRDVIMGGMSEERKASFMDRLLGRQKRRSLILFD</sequence>
<keyword evidence="3" id="KW-1185">Reference proteome</keyword>
<dbReference type="RefSeq" id="XP_033594564.1">
    <property type="nucleotide sequence ID" value="XM_033736471.1"/>
</dbReference>
<evidence type="ECO:0000313" key="2">
    <source>
        <dbReference type="EMBL" id="KAF2487995.1"/>
    </source>
</evidence>
<dbReference type="EMBL" id="MU001631">
    <property type="protein sequence ID" value="KAF2487995.1"/>
    <property type="molecule type" value="Genomic_DNA"/>
</dbReference>
<evidence type="ECO:0000256" key="1">
    <source>
        <dbReference type="SAM" id="MobiDB-lite"/>
    </source>
</evidence>
<gene>
    <name evidence="2" type="ORF">BDY17DRAFT_320503</name>
</gene>
<dbReference type="GeneID" id="54477473"/>
<protein>
    <submittedName>
        <fullName evidence="2">Uncharacterized protein</fullName>
    </submittedName>
</protein>
<accession>A0A6A6Q6R4</accession>
<name>A0A6A6Q6R4_9PEZI</name>
<reference evidence="2" key="1">
    <citation type="journal article" date="2020" name="Stud. Mycol.">
        <title>101 Dothideomycetes genomes: a test case for predicting lifestyles and emergence of pathogens.</title>
        <authorList>
            <person name="Haridas S."/>
            <person name="Albert R."/>
            <person name="Binder M."/>
            <person name="Bloem J."/>
            <person name="Labutti K."/>
            <person name="Salamov A."/>
            <person name="Andreopoulos B."/>
            <person name="Baker S."/>
            <person name="Barry K."/>
            <person name="Bills G."/>
            <person name="Bluhm B."/>
            <person name="Cannon C."/>
            <person name="Castanera R."/>
            <person name="Culley D."/>
            <person name="Daum C."/>
            <person name="Ezra D."/>
            <person name="Gonzalez J."/>
            <person name="Henrissat B."/>
            <person name="Kuo A."/>
            <person name="Liang C."/>
            <person name="Lipzen A."/>
            <person name="Lutzoni F."/>
            <person name="Magnuson J."/>
            <person name="Mondo S."/>
            <person name="Nolan M."/>
            <person name="Ohm R."/>
            <person name="Pangilinan J."/>
            <person name="Park H.-J."/>
            <person name="Ramirez L."/>
            <person name="Alfaro M."/>
            <person name="Sun H."/>
            <person name="Tritt A."/>
            <person name="Yoshinaga Y."/>
            <person name="Zwiers L.-H."/>
            <person name="Turgeon B."/>
            <person name="Goodwin S."/>
            <person name="Spatafora J."/>
            <person name="Crous P."/>
            <person name="Grigoriev I."/>
        </authorList>
    </citation>
    <scope>NUCLEOTIDE SEQUENCE</scope>
    <source>
        <strain evidence="2">CBS 113389</strain>
    </source>
</reference>
<organism evidence="2 3">
    <name type="scientific">Neohortaea acidophila</name>
    <dbReference type="NCBI Taxonomy" id="245834"/>
    <lineage>
        <taxon>Eukaryota</taxon>
        <taxon>Fungi</taxon>
        <taxon>Dikarya</taxon>
        <taxon>Ascomycota</taxon>
        <taxon>Pezizomycotina</taxon>
        <taxon>Dothideomycetes</taxon>
        <taxon>Dothideomycetidae</taxon>
        <taxon>Mycosphaerellales</taxon>
        <taxon>Teratosphaeriaceae</taxon>
        <taxon>Neohortaea</taxon>
    </lineage>
</organism>
<evidence type="ECO:0000313" key="3">
    <source>
        <dbReference type="Proteomes" id="UP000799767"/>
    </source>
</evidence>
<feature type="region of interest" description="Disordered" evidence="1">
    <location>
        <begin position="1"/>
        <end position="58"/>
    </location>
</feature>
<dbReference type="OrthoDB" id="3557758at2759"/>
<dbReference type="Proteomes" id="UP000799767">
    <property type="component" value="Unassembled WGS sequence"/>
</dbReference>
<proteinExistence type="predicted"/>